<accession>A0A2P7AUI5</accession>
<evidence type="ECO:0000313" key="3">
    <source>
        <dbReference type="Proteomes" id="UP000241158"/>
    </source>
</evidence>
<evidence type="ECO:0000256" key="1">
    <source>
        <dbReference type="SAM" id="MobiDB-lite"/>
    </source>
</evidence>
<sequence>MSPAAKCISARFHKSLWVRPKQSPRGFSNAMQASTLDTDSLLRNETRCSGQSIMAQSSSVAREPSMEEILASIRRIIEESDTGRPEEAAPQPVNSDVPPRAAIPELPPAVHAGEEAELPPRQGIAVPPAAPRSYSSASERPLTPMRSGPIEREASRPEPLAKAEMVKVPVESIEPASTVDANDALGGDVPEALLSPEVAPESPAEEEFIAEPVDVASDAGSPQADGAMRAPAVQHTKTSEDEEVSMDLQRALEPILSETVERQVSASFEDLSFAVRSEQRRSFDEIAQEIMRPLLQEWLDNNLPTLVERLVREEIERVARGGRR</sequence>
<comment type="caution">
    <text evidence="2">The sequence shown here is derived from an EMBL/GenBank/DDBJ whole genome shotgun (WGS) entry which is preliminary data.</text>
</comment>
<dbReference type="EMBL" id="PGGN01000002">
    <property type="protein sequence ID" value="PSH57878.1"/>
    <property type="molecule type" value="Genomic_DNA"/>
</dbReference>
<protein>
    <submittedName>
        <fullName evidence="2">DUF2497 domain-containing protein</fullName>
    </submittedName>
</protein>
<feature type="compositionally biased region" description="Basic and acidic residues" evidence="1">
    <location>
        <begin position="75"/>
        <end position="87"/>
    </location>
</feature>
<name>A0A2P7AUI5_9HYPH</name>
<feature type="compositionally biased region" description="Basic and acidic residues" evidence="1">
    <location>
        <begin position="149"/>
        <end position="162"/>
    </location>
</feature>
<feature type="region of interest" description="Disordered" evidence="1">
    <location>
        <begin position="217"/>
        <end position="244"/>
    </location>
</feature>
<feature type="compositionally biased region" description="Low complexity" evidence="1">
    <location>
        <begin position="125"/>
        <end position="141"/>
    </location>
</feature>
<proteinExistence type="predicted"/>
<dbReference type="Pfam" id="PF10691">
    <property type="entry name" value="DUF2497"/>
    <property type="match status" value="1"/>
</dbReference>
<dbReference type="AlphaFoldDB" id="A0A2P7AUI5"/>
<dbReference type="Proteomes" id="UP000241158">
    <property type="component" value="Unassembled WGS sequence"/>
</dbReference>
<keyword evidence="3" id="KW-1185">Reference proteome</keyword>
<feature type="region of interest" description="Disordered" evidence="1">
    <location>
        <begin position="72"/>
        <end position="162"/>
    </location>
</feature>
<gene>
    <name evidence="2" type="ORF">CU100_09300</name>
</gene>
<reference evidence="3" key="1">
    <citation type="submission" date="2017-11" db="EMBL/GenBank/DDBJ databases">
        <authorList>
            <person name="Kuznetsova I."/>
            <person name="Sazanova A."/>
            <person name="Chirak E."/>
            <person name="Safronova V."/>
            <person name="Willems A."/>
        </authorList>
    </citation>
    <scope>NUCLEOTIDE SEQUENCE [LARGE SCALE GENOMIC DNA]</scope>
    <source>
        <strain evidence="3">PEPV15</strain>
    </source>
</reference>
<organism evidence="2 3">
    <name type="scientific">Phyllobacterium endophyticum</name>
    <dbReference type="NCBI Taxonomy" id="1149773"/>
    <lineage>
        <taxon>Bacteria</taxon>
        <taxon>Pseudomonadati</taxon>
        <taxon>Pseudomonadota</taxon>
        <taxon>Alphaproteobacteria</taxon>
        <taxon>Hyphomicrobiales</taxon>
        <taxon>Phyllobacteriaceae</taxon>
        <taxon>Phyllobacterium</taxon>
    </lineage>
</organism>
<evidence type="ECO:0000313" key="2">
    <source>
        <dbReference type="EMBL" id="PSH57878.1"/>
    </source>
</evidence>
<dbReference type="InterPro" id="IPR019632">
    <property type="entry name" value="DUF2497"/>
</dbReference>